<proteinExistence type="predicted"/>
<gene>
    <name evidence="4" type="ORF">OXX778_LOCUS17230</name>
</gene>
<accession>A0A814I421</accession>
<dbReference type="EMBL" id="CAJNOC010004334">
    <property type="protein sequence ID" value="CAF1017982.1"/>
    <property type="molecule type" value="Genomic_DNA"/>
</dbReference>
<reference evidence="4" key="1">
    <citation type="submission" date="2021-02" db="EMBL/GenBank/DDBJ databases">
        <authorList>
            <person name="Nowell W R."/>
        </authorList>
    </citation>
    <scope>NUCLEOTIDE SEQUENCE</scope>
    <source>
        <strain evidence="4">Ploen Becks lab</strain>
    </source>
</reference>
<dbReference type="AlphaFoldDB" id="A0A814I421"/>
<dbReference type="OrthoDB" id="10049726at2759"/>
<name>A0A814I421_9BILA</name>
<dbReference type="Proteomes" id="UP000663879">
    <property type="component" value="Unassembled WGS sequence"/>
</dbReference>
<evidence type="ECO:0000313" key="5">
    <source>
        <dbReference type="Proteomes" id="UP000663879"/>
    </source>
</evidence>
<evidence type="ECO:0000256" key="2">
    <source>
        <dbReference type="ARBA" id="ARBA00022723"/>
    </source>
</evidence>
<dbReference type="InterPro" id="IPR027806">
    <property type="entry name" value="HARBI1_dom"/>
</dbReference>
<sequence>MLKDFVPQYLGEKRFSRDQWLGQNTKMVKSLFDLTDDQFVIIADGTYCYCQKSSNNMVQRKLYSGHKKRPLVKPFVITASNGKIIDVYGNYSAVENDASIMQKDLDLRELFKKGDILIFYRGFKDCISRLKSFYGLNCKIPTFLKDGQKQMSSSETTPVRISMRLHEKLLVTNIS</sequence>
<evidence type="ECO:0000259" key="3">
    <source>
        <dbReference type="Pfam" id="PF13359"/>
    </source>
</evidence>
<comment type="caution">
    <text evidence="4">The sequence shown here is derived from an EMBL/GenBank/DDBJ whole genome shotgun (WGS) entry which is preliminary data.</text>
</comment>
<feature type="domain" description="DDE Tnp4" evidence="3">
    <location>
        <begin position="44"/>
        <end position="155"/>
    </location>
</feature>
<protein>
    <recommendedName>
        <fullName evidence="3">DDE Tnp4 domain-containing protein</fullName>
    </recommendedName>
</protein>
<comment type="cofactor">
    <cofactor evidence="1">
        <name>a divalent metal cation</name>
        <dbReference type="ChEBI" id="CHEBI:60240"/>
    </cofactor>
</comment>
<evidence type="ECO:0000256" key="1">
    <source>
        <dbReference type="ARBA" id="ARBA00001968"/>
    </source>
</evidence>
<evidence type="ECO:0000313" key="4">
    <source>
        <dbReference type="EMBL" id="CAF1017982.1"/>
    </source>
</evidence>
<dbReference type="Pfam" id="PF13359">
    <property type="entry name" value="DDE_Tnp_4"/>
    <property type="match status" value="1"/>
</dbReference>
<keyword evidence="5" id="KW-1185">Reference proteome</keyword>
<dbReference type="GO" id="GO:0046872">
    <property type="term" value="F:metal ion binding"/>
    <property type="evidence" value="ECO:0007669"/>
    <property type="project" value="UniProtKB-KW"/>
</dbReference>
<organism evidence="4 5">
    <name type="scientific">Brachionus calyciflorus</name>
    <dbReference type="NCBI Taxonomy" id="104777"/>
    <lineage>
        <taxon>Eukaryota</taxon>
        <taxon>Metazoa</taxon>
        <taxon>Spiralia</taxon>
        <taxon>Gnathifera</taxon>
        <taxon>Rotifera</taxon>
        <taxon>Eurotatoria</taxon>
        <taxon>Monogononta</taxon>
        <taxon>Pseudotrocha</taxon>
        <taxon>Ploima</taxon>
        <taxon>Brachionidae</taxon>
        <taxon>Brachionus</taxon>
    </lineage>
</organism>
<keyword evidence="2" id="KW-0479">Metal-binding</keyword>